<dbReference type="CDD" id="cd06225">
    <property type="entry name" value="HAMP"/>
    <property type="match status" value="1"/>
</dbReference>
<accession>A0A162L0H9</accession>
<dbReference type="PRINTS" id="PR00260">
    <property type="entry name" value="CHEMTRNSDUCR"/>
</dbReference>
<dbReference type="InterPro" id="IPR047347">
    <property type="entry name" value="YvaQ-like_sensor"/>
</dbReference>
<dbReference type="PROSITE" id="PS50885">
    <property type="entry name" value="HAMP"/>
    <property type="match status" value="1"/>
</dbReference>
<proteinExistence type="inferred from homology"/>
<keyword evidence="1 3" id="KW-0807">Transducer</keyword>
<dbReference type="GO" id="GO:0016020">
    <property type="term" value="C:membrane"/>
    <property type="evidence" value="ECO:0007669"/>
    <property type="project" value="InterPro"/>
</dbReference>
<evidence type="ECO:0008006" key="9">
    <source>
        <dbReference type="Google" id="ProtNLM"/>
    </source>
</evidence>
<dbReference type="Pfam" id="PF00672">
    <property type="entry name" value="HAMP"/>
    <property type="match status" value="1"/>
</dbReference>
<dbReference type="GeneID" id="97243718"/>
<dbReference type="Gene3D" id="6.10.340.10">
    <property type="match status" value="1"/>
</dbReference>
<evidence type="ECO:0000313" key="7">
    <source>
        <dbReference type="EMBL" id="KYO52613.1"/>
    </source>
</evidence>
<dbReference type="Proteomes" id="UP000075787">
    <property type="component" value="Unassembled WGS sequence"/>
</dbReference>
<evidence type="ECO:0000313" key="8">
    <source>
        <dbReference type="Proteomes" id="UP000075787"/>
    </source>
</evidence>
<dbReference type="RefSeq" id="WP_062763973.1">
    <property type="nucleotide sequence ID" value="NZ_CP121045.1"/>
</dbReference>
<evidence type="ECO:0000256" key="1">
    <source>
        <dbReference type="ARBA" id="ARBA00023224"/>
    </source>
</evidence>
<evidence type="ECO:0000259" key="6">
    <source>
        <dbReference type="PROSITE" id="PS50885"/>
    </source>
</evidence>
<dbReference type="PANTHER" id="PTHR32089:SF112">
    <property type="entry name" value="LYSOZYME-LIKE PROTEIN-RELATED"/>
    <property type="match status" value="1"/>
</dbReference>
<dbReference type="SMART" id="SM00304">
    <property type="entry name" value="HAMP"/>
    <property type="match status" value="1"/>
</dbReference>
<dbReference type="SMART" id="SM00283">
    <property type="entry name" value="MA"/>
    <property type="match status" value="1"/>
</dbReference>
<keyword evidence="4" id="KW-0812">Transmembrane</keyword>
<keyword evidence="4" id="KW-0472">Membrane</keyword>
<organism evidence="7 8">
    <name type="scientific">Tistrella mobilis</name>
    <dbReference type="NCBI Taxonomy" id="171437"/>
    <lineage>
        <taxon>Bacteria</taxon>
        <taxon>Pseudomonadati</taxon>
        <taxon>Pseudomonadota</taxon>
        <taxon>Alphaproteobacteria</taxon>
        <taxon>Geminicoccales</taxon>
        <taxon>Geminicoccaceae</taxon>
        <taxon>Tistrella</taxon>
    </lineage>
</organism>
<feature type="domain" description="HAMP" evidence="6">
    <location>
        <begin position="213"/>
        <end position="266"/>
    </location>
</feature>
<reference evidence="7 8" key="1">
    <citation type="submission" date="2015-12" db="EMBL/GenBank/DDBJ databases">
        <title>Genome sequence of Tistrella mobilis MCCC 1A02139.</title>
        <authorList>
            <person name="Lu L."/>
            <person name="Lai Q."/>
            <person name="Shao Z."/>
            <person name="Qian P."/>
        </authorList>
    </citation>
    <scope>NUCLEOTIDE SEQUENCE [LARGE SCALE GENOMIC DNA]</scope>
    <source>
        <strain evidence="7 8">MCCC 1A02139</strain>
    </source>
</reference>
<dbReference type="EMBL" id="LPZR01000153">
    <property type="protein sequence ID" value="KYO52613.1"/>
    <property type="molecule type" value="Genomic_DNA"/>
</dbReference>
<dbReference type="InterPro" id="IPR004090">
    <property type="entry name" value="Chemotax_Me-accpt_rcpt"/>
</dbReference>
<dbReference type="Pfam" id="PF00015">
    <property type="entry name" value="MCPsignal"/>
    <property type="match status" value="1"/>
</dbReference>
<gene>
    <name evidence="7" type="ORF">AUP44_04620</name>
</gene>
<evidence type="ECO:0000259" key="5">
    <source>
        <dbReference type="PROSITE" id="PS50111"/>
    </source>
</evidence>
<feature type="transmembrane region" description="Helical" evidence="4">
    <location>
        <begin position="12"/>
        <end position="32"/>
    </location>
</feature>
<dbReference type="Gene3D" id="1.10.287.950">
    <property type="entry name" value="Methyl-accepting chemotaxis protein"/>
    <property type="match status" value="1"/>
</dbReference>
<dbReference type="CDD" id="cd19411">
    <property type="entry name" value="MCP2201-like_sensor"/>
    <property type="match status" value="1"/>
</dbReference>
<dbReference type="PANTHER" id="PTHR32089">
    <property type="entry name" value="METHYL-ACCEPTING CHEMOTAXIS PROTEIN MCPB"/>
    <property type="match status" value="1"/>
</dbReference>
<dbReference type="SUPFAM" id="SSF58104">
    <property type="entry name" value="Methyl-accepting chemotaxis protein (MCP) signaling domain"/>
    <property type="match status" value="1"/>
</dbReference>
<dbReference type="InterPro" id="IPR003660">
    <property type="entry name" value="HAMP_dom"/>
</dbReference>
<dbReference type="OrthoDB" id="9814202at2"/>
<comment type="caution">
    <text evidence="7">The sequence shown here is derived from an EMBL/GenBank/DDBJ whole genome shotgun (WGS) entry which is preliminary data.</text>
</comment>
<protein>
    <recommendedName>
        <fullName evidence="9">Methyl-accepting chemotaxis protein</fullName>
    </recommendedName>
</protein>
<evidence type="ECO:0000256" key="4">
    <source>
        <dbReference type="SAM" id="Phobius"/>
    </source>
</evidence>
<comment type="similarity">
    <text evidence="2">Belongs to the methyl-accepting chemotaxis (MCP) protein family.</text>
</comment>
<dbReference type="GO" id="GO:0006935">
    <property type="term" value="P:chemotaxis"/>
    <property type="evidence" value="ECO:0007669"/>
    <property type="project" value="InterPro"/>
</dbReference>
<keyword evidence="4" id="KW-1133">Transmembrane helix</keyword>
<dbReference type="GO" id="GO:0007165">
    <property type="term" value="P:signal transduction"/>
    <property type="evidence" value="ECO:0007669"/>
    <property type="project" value="UniProtKB-KW"/>
</dbReference>
<sequence length="562" mass="59158">MSSVRSLKIGGKLVLAFAALILIILTISIFAIDRLGRVEDAAAEMRENRVPSLTTITRMDVAALEHRISVAGHIISQDAAAMARMETQIDHYATMMAEAISAYRPLISDDAERAAVDRLASGWEQYLEVTKRLLTVSRENRTAEAMALYEGEARENRQIVGKALEEISQMNIDAVAAAGEHAIEVYDGARLGLLTALAIGLVIAIAAVLLLVRSVARPISAMTATMRRLADKDTSVQIPGAGRGDEIGDMAKAVEHFRDNMIRADQLAAEQEAGRAAREAERSRRDAATARFLDQIGRVVSNLGSAATQMNGNAETLSHAADESQSRTTTVAAAAEQATVNVQTVATAAEELAASIREVGSRITTTADVTRRAVDQAETTNAVVQDLTRTAQKIGDVVLLIQQIAAQTNLLALNATIEAARAGEAGKGFAVVASEVKSLASQTGKATEEIQSQIDAIVGATDRTAGAIRSISTTIGEVGELTSAVAAAVEEQVAATAEIARNTQQASSGTDEVMRTIHGVAERGIETGRAAGDVRSAAGSLTGEAARLRDLVEGYVAEIKAA</sequence>
<evidence type="ECO:0000256" key="3">
    <source>
        <dbReference type="PROSITE-ProRule" id="PRU00284"/>
    </source>
</evidence>
<dbReference type="InterPro" id="IPR004089">
    <property type="entry name" value="MCPsignal_dom"/>
</dbReference>
<feature type="transmembrane region" description="Helical" evidence="4">
    <location>
        <begin position="191"/>
        <end position="212"/>
    </location>
</feature>
<dbReference type="AlphaFoldDB" id="A0A162L0H9"/>
<dbReference type="Pfam" id="PF12729">
    <property type="entry name" value="4HB_MCP_1"/>
    <property type="match status" value="1"/>
</dbReference>
<feature type="domain" description="Methyl-accepting transducer" evidence="5">
    <location>
        <begin position="299"/>
        <end position="535"/>
    </location>
</feature>
<name>A0A162L0H9_9PROT</name>
<evidence type="ECO:0000256" key="2">
    <source>
        <dbReference type="ARBA" id="ARBA00029447"/>
    </source>
</evidence>
<dbReference type="PROSITE" id="PS50111">
    <property type="entry name" value="CHEMOTAXIS_TRANSDUC_2"/>
    <property type="match status" value="1"/>
</dbReference>
<dbReference type="InterPro" id="IPR024478">
    <property type="entry name" value="HlyB_4HB_MCP"/>
</dbReference>
<dbReference type="GO" id="GO:0004888">
    <property type="term" value="F:transmembrane signaling receptor activity"/>
    <property type="evidence" value="ECO:0007669"/>
    <property type="project" value="InterPro"/>
</dbReference>